<dbReference type="SMART" id="SM00192">
    <property type="entry name" value="LDLa"/>
    <property type="match status" value="1"/>
</dbReference>
<sequence>MDSEASIAHVLRVPTVLWMVLRKISIKVCDNGKCISRAFICDGEDDCGDSTDENSRHSCGEFSYHHITNLYSHSIL</sequence>
<dbReference type="SUPFAM" id="SSF57424">
    <property type="entry name" value="LDL receptor-like module"/>
    <property type="match status" value="1"/>
</dbReference>
<keyword evidence="1 2" id="KW-1015">Disulfide bond</keyword>
<protein>
    <submittedName>
        <fullName evidence="4">Low-density lipoprotein receptor domain class A</fullName>
    </submittedName>
</protein>
<proteinExistence type="predicted"/>
<dbReference type="AlphaFoldDB" id="A0A1I7WL16"/>
<dbReference type="PROSITE" id="PS50068">
    <property type="entry name" value="LDLRA_2"/>
    <property type="match status" value="1"/>
</dbReference>
<evidence type="ECO:0000256" key="2">
    <source>
        <dbReference type="PROSITE-ProRule" id="PRU00124"/>
    </source>
</evidence>
<dbReference type="InterPro" id="IPR002172">
    <property type="entry name" value="LDrepeatLR_classA_rpt"/>
</dbReference>
<evidence type="ECO:0000313" key="3">
    <source>
        <dbReference type="Proteomes" id="UP000095283"/>
    </source>
</evidence>
<dbReference type="InterPro" id="IPR036055">
    <property type="entry name" value="LDL_receptor-like_sf"/>
</dbReference>
<dbReference type="CDD" id="cd00112">
    <property type="entry name" value="LDLa"/>
    <property type="match status" value="1"/>
</dbReference>
<dbReference type="Gene3D" id="4.10.400.10">
    <property type="entry name" value="Low-density Lipoprotein Receptor"/>
    <property type="match status" value="1"/>
</dbReference>
<dbReference type="Pfam" id="PF00057">
    <property type="entry name" value="Ldl_recept_a"/>
    <property type="match status" value="1"/>
</dbReference>
<evidence type="ECO:0000313" key="4">
    <source>
        <dbReference type="WBParaSite" id="Hba_05829"/>
    </source>
</evidence>
<dbReference type="WBParaSite" id="Hba_05829">
    <property type="protein sequence ID" value="Hba_05829"/>
    <property type="gene ID" value="Hba_05829"/>
</dbReference>
<accession>A0A1I7WL16</accession>
<dbReference type="PROSITE" id="PS01209">
    <property type="entry name" value="LDLRA_1"/>
    <property type="match status" value="1"/>
</dbReference>
<reference evidence="4" key="1">
    <citation type="submission" date="2016-11" db="UniProtKB">
        <authorList>
            <consortium name="WormBaseParasite"/>
        </authorList>
    </citation>
    <scope>IDENTIFICATION</scope>
</reference>
<evidence type="ECO:0000256" key="1">
    <source>
        <dbReference type="ARBA" id="ARBA00023157"/>
    </source>
</evidence>
<name>A0A1I7WL16_HETBA</name>
<dbReference type="InterPro" id="IPR023415">
    <property type="entry name" value="LDLR_class-A_CS"/>
</dbReference>
<feature type="disulfide bond" evidence="2">
    <location>
        <begin position="29"/>
        <end position="47"/>
    </location>
</feature>
<keyword evidence="3" id="KW-1185">Reference proteome</keyword>
<comment type="caution">
    <text evidence="2">Lacks conserved residue(s) required for the propagation of feature annotation.</text>
</comment>
<organism evidence="3 4">
    <name type="scientific">Heterorhabditis bacteriophora</name>
    <name type="common">Entomopathogenic nematode worm</name>
    <dbReference type="NCBI Taxonomy" id="37862"/>
    <lineage>
        <taxon>Eukaryota</taxon>
        <taxon>Metazoa</taxon>
        <taxon>Ecdysozoa</taxon>
        <taxon>Nematoda</taxon>
        <taxon>Chromadorea</taxon>
        <taxon>Rhabditida</taxon>
        <taxon>Rhabditina</taxon>
        <taxon>Rhabditomorpha</taxon>
        <taxon>Strongyloidea</taxon>
        <taxon>Heterorhabditidae</taxon>
        <taxon>Heterorhabditis</taxon>
    </lineage>
</organism>
<dbReference type="Proteomes" id="UP000095283">
    <property type="component" value="Unplaced"/>
</dbReference>